<dbReference type="InterPro" id="IPR001242">
    <property type="entry name" value="Condensation_dom"/>
</dbReference>
<dbReference type="PANTHER" id="PTHR45527:SF1">
    <property type="entry name" value="FATTY ACID SYNTHASE"/>
    <property type="match status" value="1"/>
</dbReference>
<proteinExistence type="predicted"/>
<dbReference type="GO" id="GO:0016874">
    <property type="term" value="F:ligase activity"/>
    <property type="evidence" value="ECO:0007669"/>
    <property type="project" value="UniProtKB-KW"/>
</dbReference>
<dbReference type="FunFam" id="3.40.50.980:FF:000001">
    <property type="entry name" value="Non-ribosomal peptide synthetase"/>
    <property type="match status" value="1"/>
</dbReference>
<dbReference type="SUPFAM" id="SSF52777">
    <property type="entry name" value="CoA-dependent acyltransferases"/>
    <property type="match status" value="4"/>
</dbReference>
<keyword evidence="2" id="KW-0597">Phosphoprotein</keyword>
<dbReference type="PROSITE" id="PS50075">
    <property type="entry name" value="CARRIER"/>
    <property type="match status" value="1"/>
</dbReference>
<keyword evidence="3" id="KW-0436">Ligase</keyword>
<evidence type="ECO:0000256" key="3">
    <source>
        <dbReference type="ARBA" id="ARBA00022598"/>
    </source>
</evidence>
<evidence type="ECO:0000256" key="4">
    <source>
        <dbReference type="ARBA" id="ARBA00023268"/>
    </source>
</evidence>
<dbReference type="InterPro" id="IPR036736">
    <property type="entry name" value="ACP-like_sf"/>
</dbReference>
<dbReference type="Pfam" id="PF00668">
    <property type="entry name" value="Condensation"/>
    <property type="match status" value="2"/>
</dbReference>
<dbReference type="GO" id="GO:0005737">
    <property type="term" value="C:cytoplasm"/>
    <property type="evidence" value="ECO:0007669"/>
    <property type="project" value="TreeGrafter"/>
</dbReference>
<dbReference type="SUPFAM" id="SSF47336">
    <property type="entry name" value="ACP-like"/>
    <property type="match status" value="1"/>
</dbReference>
<dbReference type="InterPro" id="IPR020845">
    <property type="entry name" value="AMP-binding_CS"/>
</dbReference>
<dbReference type="GO" id="GO:0044550">
    <property type="term" value="P:secondary metabolite biosynthetic process"/>
    <property type="evidence" value="ECO:0007669"/>
    <property type="project" value="TreeGrafter"/>
</dbReference>
<dbReference type="InterPro" id="IPR010071">
    <property type="entry name" value="AA_adenyl_dom"/>
</dbReference>
<evidence type="ECO:0000259" key="6">
    <source>
        <dbReference type="PROSITE" id="PS50075"/>
    </source>
</evidence>
<dbReference type="Pfam" id="PF00501">
    <property type="entry name" value="AMP-binding"/>
    <property type="match status" value="1"/>
</dbReference>
<dbReference type="InterPro" id="IPR045851">
    <property type="entry name" value="AMP-bd_C_sf"/>
</dbReference>
<dbReference type="Gene3D" id="1.10.1200.10">
    <property type="entry name" value="ACP-like"/>
    <property type="match status" value="1"/>
</dbReference>
<keyword evidence="4" id="KW-0511">Multifunctional enzyme</keyword>
<feature type="compositionally biased region" description="Polar residues" evidence="5">
    <location>
        <begin position="12"/>
        <end position="32"/>
    </location>
</feature>
<dbReference type="PROSITE" id="PS00455">
    <property type="entry name" value="AMP_BINDING"/>
    <property type="match status" value="1"/>
</dbReference>
<evidence type="ECO:0000313" key="7">
    <source>
        <dbReference type="EMBL" id="ABA12609.1"/>
    </source>
</evidence>
<dbReference type="InterPro" id="IPR042099">
    <property type="entry name" value="ANL_N_sf"/>
</dbReference>
<dbReference type="Gene3D" id="3.40.50.12780">
    <property type="entry name" value="N-terminal domain of ligase-like"/>
    <property type="match status" value="1"/>
</dbReference>
<evidence type="ECO:0000256" key="1">
    <source>
        <dbReference type="ARBA" id="ARBA00022450"/>
    </source>
</evidence>
<dbReference type="NCBIfam" id="TIGR01733">
    <property type="entry name" value="AA-adenyl-dom"/>
    <property type="match status" value="1"/>
</dbReference>
<dbReference type="Gene3D" id="3.30.559.10">
    <property type="entry name" value="Chloramphenicol acetyltransferase-like domain"/>
    <property type="match status" value="2"/>
</dbReference>
<feature type="domain" description="Carrier" evidence="6">
    <location>
        <begin position="1052"/>
        <end position="1131"/>
    </location>
</feature>
<feature type="region of interest" description="Disordered" evidence="5">
    <location>
        <begin position="1"/>
        <end position="32"/>
    </location>
</feature>
<name>Q2VJ20_OMPOL</name>
<reference evidence="7" key="1">
    <citation type="submission" date="2005-06" db="EMBL/GenBank/DDBJ databases">
        <title>Identification and expression analysis of three putative nonribosomal peptide synthetase-encoding genes in the basidiomycete Omphalotus olearius.</title>
        <authorList>
            <person name="Eisfeld K."/>
            <person name="Welzel K."/>
            <person name="Antelo L."/>
            <person name="Anke H."/>
        </authorList>
    </citation>
    <scope>NUCLEOTIDE SEQUENCE</scope>
</reference>
<feature type="compositionally biased region" description="Basic and acidic residues" evidence="5">
    <location>
        <begin position="1"/>
        <end position="10"/>
    </location>
</feature>
<dbReference type="CDD" id="cd05918">
    <property type="entry name" value="A_NRPS_SidN3_like"/>
    <property type="match status" value="1"/>
</dbReference>
<dbReference type="PANTHER" id="PTHR45527">
    <property type="entry name" value="NONRIBOSOMAL PEPTIDE SYNTHETASE"/>
    <property type="match status" value="1"/>
</dbReference>
<dbReference type="InterPro" id="IPR023213">
    <property type="entry name" value="CAT-like_dom_sf"/>
</dbReference>
<evidence type="ECO:0000256" key="2">
    <source>
        <dbReference type="ARBA" id="ARBA00022553"/>
    </source>
</evidence>
<dbReference type="SUPFAM" id="SSF56801">
    <property type="entry name" value="Acetyl-CoA synthetase-like"/>
    <property type="match status" value="1"/>
</dbReference>
<dbReference type="InterPro" id="IPR000873">
    <property type="entry name" value="AMP-dep_synth/lig_dom"/>
</dbReference>
<evidence type="ECO:0000256" key="5">
    <source>
        <dbReference type="SAM" id="MobiDB-lite"/>
    </source>
</evidence>
<protein>
    <submittedName>
        <fullName evidence="7">Putative nonribosomal peptide synthetase</fullName>
    </submittedName>
</protein>
<dbReference type="Gene3D" id="3.30.300.30">
    <property type="match status" value="1"/>
</dbReference>
<dbReference type="InterPro" id="IPR009081">
    <property type="entry name" value="PP-bd_ACP"/>
</dbReference>
<sequence>MRQMRTDEPHTPFSSVAGPQNDPSNWRSAASQCSVDPDDLEDVYFASSMQKSVLHVAVKSKPPGRFYIDLFHFHLPPHTDLGLLRKAWESTVVLYPSLRTAFCRSEEEKPAKDIFDETFALVYKPSRGSQGVWHECVREDLDQAAMQAIGFDFVRDLAFQPFSGKVPLAIHVVGNSAAGYHLRWCMHHAIYDGSSFKVFLRSFHQFYNARLRMCEIVPQPSFAPIAKFMNERTLEAREAAQKYWRRCLQNLPEVAWPPATVPTDSHPFLSETLYRTCPLPTYDVLDDPNRPAFRPKVVRAALALAMALHSGLEDHLFCETRSYRASLPTHLQSVSGPALFSALVRVSCGPGTRMDELLKAAGEDKEARTVMQNAPLVLGEILEAVGWEVASKVRVYLTIQARPFYPDQDDVPGWQLLDRWAYYDTPIYVDVLPPSNGTARVRFRYDAAVLQSVDMSAFADHFTTILTLLSRPEAEKFITALDVFRVLGIADRQHTLEYGQGPLFSALSTPAAPLAHELFESCAQRNPTAIALQFEDSLTMTYAELAARSNELAYELQGKGIGPEVMVPILFDNSLEMIVAILAIMKAGGAYVPLGVDHPKARLQRVVEITGAKLLVCGAALCAKARARDLKIAFPDIEVLDYARDPSLSSTDCARALPERRVSPEQLAYVLFTSGSTGVPKGVAVEHRNLCAFLHSGQGNAKGSPKMRKLLMSPYTFDVSIADIFSTLTSGGTLGLVRRLELLSNLPYWLGVMKTTHLAVTPSVGRQIPTEGLPHLRHILFAGETLPVDLAVRLSQTREVSNIMGPTETTIEATEYLVPKKLFGERVPIGYALGTTLIYIVRPTTLDLVARGEVGEICIGGPQVARGYVSDPELSSKKFVPDPFSRVEGAKIFRTGDLGRWNEFGQLDHLGRLDGQIKLRGLRIETGEIELVVQKADADIRGVYVDVLDYDGEQNLVAAFTLSSNSLGTSHSEVAVVSLTEPAVVQKLKLARAACTANLPAYMRPFFWLCLTHFPTDTSGKLDRRQVRALLHEHGATGLSKPVVDEKVAFRPPSNEAEYVMASVLSQLLNRRVESIDLDESFLSLGGNSLQAMRLTTALQAKGIGARLSDCLDDRKTVATIAISPAIERRNGGYEMERKPYKRFALAYPGWEDSVLAAGIEVEDVEDVYPLEATGREWLDFGFDTEGFGMICRFTYDLGSGIDPEHFAWSWERLRLIEPAQRTVFVQVPIPDKVFNRPNTSISVVLKPDVPNRGAGLDIVSAANETEAQELIKDLYARHHIEVGIVPIQSWLVHSKQEDKWFFATSRHHALHDGRTLGLLGKELSDLYVRGEAAIPDIQSKRTTENSYGAFMYATSDPRYLEDERTFWHGYLKGIGPTIWPSPSIVPVDFCTEASTLGLHIGQWEGSLYEVARKARVTKGAILRGALGAAVAEKEGRGETVVYEIVDGTSGMDISPWGFCVHVKPTKINAFPEVESSEADRFLDIVQYANRSHAETLSHQSSGLEVAFEVLGSQVKPGFKFQTSVFNIHDLDDGEYLKDIQQDGEATKEGGEARKNLFNNNMIYSSWARVGIPIYFELRVTKEKVIWVCPYDPKLFKKEEVEAVIQRQIDLLQALSDAGQVN</sequence>
<gene>
    <name evidence="7" type="primary">pso4</name>
</gene>
<accession>Q2VJ20</accession>
<dbReference type="InterPro" id="IPR006162">
    <property type="entry name" value="Ppantetheine_attach_site"/>
</dbReference>
<dbReference type="GO" id="GO:0043041">
    <property type="term" value="P:amino acid activation for nonribosomal peptide biosynthetic process"/>
    <property type="evidence" value="ECO:0007669"/>
    <property type="project" value="TreeGrafter"/>
</dbReference>
<dbReference type="GO" id="GO:0031177">
    <property type="term" value="F:phosphopantetheine binding"/>
    <property type="evidence" value="ECO:0007669"/>
    <property type="project" value="TreeGrafter"/>
</dbReference>
<dbReference type="Gene3D" id="3.30.559.30">
    <property type="entry name" value="Nonribosomal peptide synthetase, condensation domain"/>
    <property type="match status" value="2"/>
</dbReference>
<keyword evidence="1" id="KW-0596">Phosphopantetheine</keyword>
<dbReference type="Pfam" id="PF00550">
    <property type="entry name" value="PP-binding"/>
    <property type="match status" value="1"/>
</dbReference>
<dbReference type="PROSITE" id="PS00012">
    <property type="entry name" value="PHOSPHOPANTETHEINE"/>
    <property type="match status" value="1"/>
</dbReference>
<dbReference type="EMBL" id="DQ111024">
    <property type="protein sequence ID" value="ABA12609.1"/>
    <property type="molecule type" value="Genomic_DNA"/>
</dbReference>
<organism evidence="7">
    <name type="scientific">Omphalotus olearius</name>
    <name type="common">Jack o'lantern</name>
    <dbReference type="NCBI Taxonomy" id="72120"/>
    <lineage>
        <taxon>Eukaryota</taxon>
        <taxon>Fungi</taxon>
        <taxon>Dikarya</taxon>
        <taxon>Basidiomycota</taxon>
        <taxon>Agaricomycotina</taxon>
        <taxon>Agaricomycetes</taxon>
        <taxon>Agaricomycetidae</taxon>
        <taxon>Agaricales</taxon>
        <taxon>Marasmiineae</taxon>
        <taxon>Omphalotaceae</taxon>
        <taxon>Omphalotus</taxon>
    </lineage>
</organism>